<keyword evidence="9" id="KW-1185">Reference proteome</keyword>
<sequence length="342" mass="37156">MGGEHVEERRLQILGAIVEDYVATREPVGSKSLLDRHDLGVSAATVRNDMSLLEEEGLITQPHTSAGRVPTDKGYRAFVDHVAAIKPLSSPEKRAIRSFLDDAGDLDELLTRTVRLLAQLTHQVALVQYPAVRQARVRHVELVKVADALLLVVLITESGQVDQRTIPLLAGRSVEFDTDFYADLRARMNQAVVGREVTDLHDPLAELVTRSPAGAQEACREVVDGLLGLADSRTEDRIIMAGAANLARSAGDFTTQVEPLLDVLEEQLVLLRLLGSMRAEPGAVEVRIGQEIPEHALAQASLVGAGYRDGSHLAILGPTRMDYVTGISTVQALARYVSRFLG</sequence>
<dbReference type="NCBIfam" id="TIGR00331">
    <property type="entry name" value="hrcA"/>
    <property type="match status" value="1"/>
</dbReference>
<dbReference type="HAMAP" id="MF_00081">
    <property type="entry name" value="HrcA"/>
    <property type="match status" value="1"/>
</dbReference>
<evidence type="ECO:0000313" key="9">
    <source>
        <dbReference type="Proteomes" id="UP000612352"/>
    </source>
</evidence>
<feature type="domain" description="HTH deoR-type" evidence="7">
    <location>
        <begin position="39"/>
        <end position="66"/>
    </location>
</feature>
<dbReference type="RefSeq" id="WP_200500810.1">
    <property type="nucleotide sequence ID" value="NZ_JAEDAJ010000001.1"/>
</dbReference>
<keyword evidence="1 5" id="KW-0678">Repressor</keyword>
<dbReference type="SUPFAM" id="SSF55781">
    <property type="entry name" value="GAF domain-like"/>
    <property type="match status" value="1"/>
</dbReference>
<evidence type="ECO:0000256" key="2">
    <source>
        <dbReference type="ARBA" id="ARBA00023015"/>
    </source>
</evidence>
<dbReference type="PANTHER" id="PTHR34824">
    <property type="entry name" value="HEAT-INDUCIBLE TRANSCRIPTION REPRESSOR HRCA"/>
    <property type="match status" value="1"/>
</dbReference>
<dbReference type="Gene3D" id="3.30.390.60">
    <property type="entry name" value="Heat-inducible transcription repressor hrca homolog, domain 3"/>
    <property type="match status" value="1"/>
</dbReference>
<organism evidence="8 9">
    <name type="scientific">Brachybacterium halotolerans</name>
    <dbReference type="NCBI Taxonomy" id="2795215"/>
    <lineage>
        <taxon>Bacteria</taxon>
        <taxon>Bacillati</taxon>
        <taxon>Actinomycetota</taxon>
        <taxon>Actinomycetes</taxon>
        <taxon>Micrococcales</taxon>
        <taxon>Dermabacteraceae</taxon>
        <taxon>Brachybacterium</taxon>
    </lineage>
</organism>
<dbReference type="EMBL" id="JAEDAJ010000001">
    <property type="protein sequence ID" value="MBK0330160.1"/>
    <property type="molecule type" value="Genomic_DNA"/>
</dbReference>
<evidence type="ECO:0000256" key="1">
    <source>
        <dbReference type="ARBA" id="ARBA00022491"/>
    </source>
</evidence>
<accession>A0ABS1B841</accession>
<keyword evidence="2 5" id="KW-0805">Transcription regulation</keyword>
<keyword evidence="3 5" id="KW-0346">Stress response</keyword>
<evidence type="ECO:0000259" key="7">
    <source>
        <dbReference type="Pfam" id="PF08220"/>
    </source>
</evidence>
<dbReference type="InterPro" id="IPR029016">
    <property type="entry name" value="GAF-like_dom_sf"/>
</dbReference>
<dbReference type="SUPFAM" id="SSF46785">
    <property type="entry name" value="Winged helix' DNA-binding domain"/>
    <property type="match status" value="1"/>
</dbReference>
<reference evidence="8 9" key="1">
    <citation type="submission" date="2020-12" db="EMBL/GenBank/DDBJ databases">
        <title>Brachybacterium sp. MASK1Z-5, whole genome shotgun sequence.</title>
        <authorList>
            <person name="Tuo L."/>
        </authorList>
    </citation>
    <scope>NUCLEOTIDE SEQUENCE [LARGE SCALE GENOMIC DNA]</scope>
    <source>
        <strain evidence="8 9">MASK1Z-5</strain>
    </source>
</reference>
<dbReference type="Gene3D" id="1.10.10.10">
    <property type="entry name" value="Winged helix-like DNA-binding domain superfamily/Winged helix DNA-binding domain"/>
    <property type="match status" value="1"/>
</dbReference>
<gene>
    <name evidence="5 8" type="primary">hrcA</name>
    <name evidence="8" type="ORF">I8D64_01915</name>
</gene>
<name>A0ABS1B841_9MICO</name>
<evidence type="ECO:0000256" key="3">
    <source>
        <dbReference type="ARBA" id="ARBA00023016"/>
    </source>
</evidence>
<dbReference type="Gene3D" id="3.30.450.40">
    <property type="match status" value="1"/>
</dbReference>
<proteinExistence type="inferred from homology"/>
<evidence type="ECO:0000313" key="8">
    <source>
        <dbReference type="EMBL" id="MBK0330160.1"/>
    </source>
</evidence>
<evidence type="ECO:0000259" key="6">
    <source>
        <dbReference type="Pfam" id="PF01628"/>
    </source>
</evidence>
<dbReference type="PIRSF" id="PIRSF005485">
    <property type="entry name" value="HrcA"/>
    <property type="match status" value="1"/>
</dbReference>
<keyword evidence="4 5" id="KW-0804">Transcription</keyword>
<dbReference type="InterPro" id="IPR023120">
    <property type="entry name" value="WHTH_transcript_rep_HrcA_IDD"/>
</dbReference>
<protein>
    <recommendedName>
        <fullName evidence="5">Heat-inducible transcription repressor HrcA</fullName>
    </recommendedName>
</protein>
<dbReference type="Pfam" id="PF08220">
    <property type="entry name" value="HTH_DeoR"/>
    <property type="match status" value="1"/>
</dbReference>
<dbReference type="InterPro" id="IPR001034">
    <property type="entry name" value="DeoR_HTH"/>
</dbReference>
<feature type="domain" description="Heat-inducible transcription repressor HrcA C-terminal" evidence="6">
    <location>
        <begin position="107"/>
        <end position="323"/>
    </location>
</feature>
<evidence type="ECO:0000256" key="4">
    <source>
        <dbReference type="ARBA" id="ARBA00023163"/>
    </source>
</evidence>
<dbReference type="PANTHER" id="PTHR34824:SF1">
    <property type="entry name" value="HEAT-INDUCIBLE TRANSCRIPTION REPRESSOR HRCA"/>
    <property type="match status" value="1"/>
</dbReference>
<comment type="function">
    <text evidence="5">Negative regulator of class I heat shock genes (grpE-dnaK-dnaJ and groELS operons). Prevents heat-shock induction of these operons.</text>
</comment>
<dbReference type="InterPro" id="IPR021153">
    <property type="entry name" value="HrcA_C"/>
</dbReference>
<comment type="similarity">
    <text evidence="5">Belongs to the HrcA family.</text>
</comment>
<evidence type="ECO:0000256" key="5">
    <source>
        <dbReference type="HAMAP-Rule" id="MF_00081"/>
    </source>
</evidence>
<comment type="caution">
    <text evidence="8">The sequence shown here is derived from an EMBL/GenBank/DDBJ whole genome shotgun (WGS) entry which is preliminary data.</text>
</comment>
<dbReference type="InterPro" id="IPR002571">
    <property type="entry name" value="HrcA"/>
</dbReference>
<dbReference type="Proteomes" id="UP000612352">
    <property type="component" value="Unassembled WGS sequence"/>
</dbReference>
<dbReference type="InterPro" id="IPR036390">
    <property type="entry name" value="WH_DNA-bd_sf"/>
</dbReference>
<dbReference type="Pfam" id="PF01628">
    <property type="entry name" value="HrcA"/>
    <property type="match status" value="1"/>
</dbReference>
<dbReference type="InterPro" id="IPR036388">
    <property type="entry name" value="WH-like_DNA-bd_sf"/>
</dbReference>